<dbReference type="Proteomes" id="UP000291822">
    <property type="component" value="Unassembled WGS sequence"/>
</dbReference>
<organism evidence="2 3">
    <name type="scientific">Dyella soli</name>
    <dbReference type="NCBI Taxonomy" id="522319"/>
    <lineage>
        <taxon>Bacteria</taxon>
        <taxon>Pseudomonadati</taxon>
        <taxon>Pseudomonadota</taxon>
        <taxon>Gammaproteobacteria</taxon>
        <taxon>Lysobacterales</taxon>
        <taxon>Rhodanobacteraceae</taxon>
        <taxon>Dyella</taxon>
    </lineage>
</organism>
<name>A0A4R0YL98_9GAMM</name>
<protein>
    <submittedName>
        <fullName evidence="2">Uncharacterized protein</fullName>
    </submittedName>
</protein>
<evidence type="ECO:0000256" key="1">
    <source>
        <dbReference type="SAM" id="SignalP"/>
    </source>
</evidence>
<evidence type="ECO:0000313" key="2">
    <source>
        <dbReference type="EMBL" id="TCI07085.1"/>
    </source>
</evidence>
<dbReference type="AlphaFoldDB" id="A0A4R0YL98"/>
<evidence type="ECO:0000313" key="3">
    <source>
        <dbReference type="Proteomes" id="UP000291822"/>
    </source>
</evidence>
<dbReference type="RefSeq" id="WP_131412155.1">
    <property type="nucleotide sequence ID" value="NZ_SJTG01000005.1"/>
</dbReference>
<keyword evidence="3" id="KW-1185">Reference proteome</keyword>
<feature type="chain" id="PRO_5020368481" evidence="1">
    <location>
        <begin position="25"/>
        <end position="161"/>
    </location>
</feature>
<sequence>MKRKLWLPLVAAMMVLMQVAAVQAKEAKPDVKANTKDEFAAVADHVRQQMTPGGRFEFVGKTEHETVERDLSNMQSLYEKFGTVDAMDSASKVELYNNQSEVNAILTRSDANREVCEQVKPMGSNIPKTVCRTNREIQLENGQAQRYLQNSKQVQNAVGGH</sequence>
<comment type="caution">
    <text evidence="2">The sequence shown here is derived from an EMBL/GenBank/DDBJ whole genome shotgun (WGS) entry which is preliminary data.</text>
</comment>
<feature type="signal peptide" evidence="1">
    <location>
        <begin position="1"/>
        <end position="24"/>
    </location>
</feature>
<keyword evidence="1" id="KW-0732">Signal</keyword>
<dbReference type="EMBL" id="SJTG01000005">
    <property type="protein sequence ID" value="TCI07085.1"/>
    <property type="molecule type" value="Genomic_DNA"/>
</dbReference>
<reference evidence="2 3" key="1">
    <citation type="submission" date="2019-02" db="EMBL/GenBank/DDBJ databases">
        <title>Dyella amyloliquefaciens sp. nov., isolated from forest soil.</title>
        <authorList>
            <person name="Gao Z.-H."/>
            <person name="Qiu L.-H."/>
        </authorList>
    </citation>
    <scope>NUCLEOTIDE SEQUENCE [LARGE SCALE GENOMIC DNA]</scope>
    <source>
        <strain evidence="2 3">KACC 12747</strain>
    </source>
</reference>
<gene>
    <name evidence="2" type="ORF">EZM97_31215</name>
</gene>
<proteinExistence type="predicted"/>
<accession>A0A4R0YL98</accession>